<reference evidence="2 3" key="1">
    <citation type="journal article" date="2010" name="Nature">
        <title>Genome sequencing and analysis of the model grass Brachypodium distachyon.</title>
        <authorList>
            <consortium name="International Brachypodium Initiative"/>
        </authorList>
    </citation>
    <scope>NUCLEOTIDE SEQUENCE [LARGE SCALE GENOMIC DNA]</scope>
    <source>
        <strain evidence="2 3">Bd21</strain>
    </source>
</reference>
<gene>
    <name evidence="2" type="ORF">BRADI_3g30102v3</name>
</gene>
<dbReference type="Gramene" id="PNT67647">
    <property type="protein sequence ID" value="PNT67647"/>
    <property type="gene ID" value="BRADI_3g30102v3"/>
</dbReference>
<name>A0A2K2D045_BRADI</name>
<evidence type="ECO:0000313" key="3">
    <source>
        <dbReference type="EnsemblPlants" id="PNT67647"/>
    </source>
</evidence>
<accession>A0A2K2D045</accession>
<sequence length="115" mass="13201">MCADLMKGILLLYIARARENKRKGEMRGGALPSQERGDADVEVRREGEGHSGGASRNRKGWRARRRRRLLLSPPGEHHWRGLEEQESKGERSFWRGFMLPKGDKLCLRFVAFGLL</sequence>
<dbReference type="Proteomes" id="UP000008810">
    <property type="component" value="Chromosome 3"/>
</dbReference>
<proteinExistence type="predicted"/>
<evidence type="ECO:0000256" key="1">
    <source>
        <dbReference type="SAM" id="MobiDB-lite"/>
    </source>
</evidence>
<reference evidence="3" key="3">
    <citation type="submission" date="2018-08" db="UniProtKB">
        <authorList>
            <consortium name="EnsemblPlants"/>
        </authorList>
    </citation>
    <scope>IDENTIFICATION</scope>
    <source>
        <strain evidence="3">cv. Bd21</strain>
    </source>
</reference>
<protein>
    <submittedName>
        <fullName evidence="2 3">Uncharacterized protein</fullName>
    </submittedName>
</protein>
<feature type="region of interest" description="Disordered" evidence="1">
    <location>
        <begin position="22"/>
        <end position="62"/>
    </location>
</feature>
<dbReference type="EnsemblPlants" id="PNT67647">
    <property type="protein sequence ID" value="PNT67647"/>
    <property type="gene ID" value="BRADI_3g30102v3"/>
</dbReference>
<evidence type="ECO:0000313" key="4">
    <source>
        <dbReference type="Proteomes" id="UP000008810"/>
    </source>
</evidence>
<dbReference type="AlphaFoldDB" id="A0A2K2D045"/>
<organism evidence="2">
    <name type="scientific">Brachypodium distachyon</name>
    <name type="common">Purple false brome</name>
    <name type="synonym">Trachynia distachya</name>
    <dbReference type="NCBI Taxonomy" id="15368"/>
    <lineage>
        <taxon>Eukaryota</taxon>
        <taxon>Viridiplantae</taxon>
        <taxon>Streptophyta</taxon>
        <taxon>Embryophyta</taxon>
        <taxon>Tracheophyta</taxon>
        <taxon>Spermatophyta</taxon>
        <taxon>Magnoliopsida</taxon>
        <taxon>Liliopsida</taxon>
        <taxon>Poales</taxon>
        <taxon>Poaceae</taxon>
        <taxon>BOP clade</taxon>
        <taxon>Pooideae</taxon>
        <taxon>Stipodae</taxon>
        <taxon>Brachypodieae</taxon>
        <taxon>Brachypodium</taxon>
    </lineage>
</organism>
<dbReference type="EMBL" id="CM000882">
    <property type="protein sequence ID" value="PNT67647.1"/>
    <property type="molecule type" value="Genomic_DNA"/>
</dbReference>
<reference evidence="2" key="2">
    <citation type="submission" date="2017-06" db="EMBL/GenBank/DDBJ databases">
        <title>WGS assembly of Brachypodium distachyon.</title>
        <authorList>
            <consortium name="The International Brachypodium Initiative"/>
            <person name="Lucas S."/>
            <person name="Harmon-Smith M."/>
            <person name="Lail K."/>
            <person name="Tice H."/>
            <person name="Grimwood J."/>
            <person name="Bruce D."/>
            <person name="Barry K."/>
            <person name="Shu S."/>
            <person name="Lindquist E."/>
            <person name="Wang M."/>
            <person name="Pitluck S."/>
            <person name="Vogel J.P."/>
            <person name="Garvin D.F."/>
            <person name="Mockler T.C."/>
            <person name="Schmutz J."/>
            <person name="Rokhsar D."/>
            <person name="Bevan M.W."/>
        </authorList>
    </citation>
    <scope>NUCLEOTIDE SEQUENCE</scope>
    <source>
        <strain evidence="2">Bd21</strain>
    </source>
</reference>
<feature type="compositionally biased region" description="Basic and acidic residues" evidence="1">
    <location>
        <begin position="35"/>
        <end position="49"/>
    </location>
</feature>
<evidence type="ECO:0000313" key="2">
    <source>
        <dbReference type="EMBL" id="PNT67647.1"/>
    </source>
</evidence>
<keyword evidence="4" id="KW-1185">Reference proteome</keyword>
<dbReference type="InParanoid" id="A0A2K2D045"/>